<dbReference type="InterPro" id="IPR011010">
    <property type="entry name" value="DNA_brk_join_enz"/>
</dbReference>
<reference evidence="7" key="1">
    <citation type="submission" date="2016-12" db="EMBL/GenBank/DDBJ databases">
        <authorList>
            <person name="Brunel B."/>
        </authorList>
    </citation>
    <scope>NUCLEOTIDE SEQUENCE [LARGE SCALE GENOMIC DNA]</scope>
</reference>
<evidence type="ECO:0000256" key="1">
    <source>
        <dbReference type="ARBA" id="ARBA00008857"/>
    </source>
</evidence>
<keyword evidence="7" id="KW-1185">Reference proteome</keyword>
<dbReference type="PANTHER" id="PTHR30349">
    <property type="entry name" value="PHAGE INTEGRASE-RELATED"/>
    <property type="match status" value="1"/>
</dbReference>
<gene>
    <name evidence="6" type="ORF">BQ8482_220214</name>
</gene>
<dbReference type="InterPro" id="IPR050090">
    <property type="entry name" value="Tyrosine_recombinase_XerCD"/>
</dbReference>
<feature type="domain" description="Tyr recombinase" evidence="5">
    <location>
        <begin position="100"/>
        <end position="301"/>
    </location>
</feature>
<dbReference type="Proteomes" id="UP000245698">
    <property type="component" value="Unassembled WGS sequence"/>
</dbReference>
<organism evidence="6 7">
    <name type="scientific">Mesorhizobium delmotii</name>
    <dbReference type="NCBI Taxonomy" id="1631247"/>
    <lineage>
        <taxon>Bacteria</taxon>
        <taxon>Pseudomonadati</taxon>
        <taxon>Pseudomonadota</taxon>
        <taxon>Alphaproteobacteria</taxon>
        <taxon>Hyphomicrobiales</taxon>
        <taxon>Phyllobacteriaceae</taxon>
        <taxon>Mesorhizobium</taxon>
    </lineage>
</organism>
<evidence type="ECO:0000256" key="3">
    <source>
        <dbReference type="ARBA" id="ARBA00023125"/>
    </source>
</evidence>
<dbReference type="Pfam" id="PF00589">
    <property type="entry name" value="Phage_integrase"/>
    <property type="match status" value="1"/>
</dbReference>
<dbReference type="RefSeq" id="WP_123149150.1">
    <property type="nucleotide sequence ID" value="NZ_FUIG01000029.1"/>
</dbReference>
<dbReference type="AlphaFoldDB" id="A0A2P9ALR6"/>
<proteinExistence type="inferred from homology"/>
<protein>
    <submittedName>
        <fullName evidence="6">Putative integrase/recombinase y4rB</fullName>
    </submittedName>
</protein>
<sequence>MNSLRDGIVDYLELRRSLGFKLKKDERLLLDFAQFMERRRAAWITSKLALAWAQQPESTDPNYLAGRLRAVRSFARYRIVTDPRTEIPPTDLLPRQRSTFQAHIFRQEEIARVLAASLQRRRGAKPISRWSRYTIFGLLSVTGMRLGEVLNLDLEDVDLDHGVLTIRNTKFGKSRLVPVHATTCAVLKQYLEQRNAFLAGHSARPFFISPLGRRITHSVLELSFRRLSRKLGLRGISDATGPRLHDLRHTMAVEVLRQCYCAGADPERRLPALSTYLGHTHLNYTYWYLHQNPSLMQQAVTRLEHYWEAST</sequence>
<evidence type="ECO:0000256" key="4">
    <source>
        <dbReference type="ARBA" id="ARBA00023172"/>
    </source>
</evidence>
<keyword evidence="2" id="KW-0229">DNA integration</keyword>
<evidence type="ECO:0000313" key="6">
    <source>
        <dbReference type="EMBL" id="SJM32043.1"/>
    </source>
</evidence>
<evidence type="ECO:0000313" key="7">
    <source>
        <dbReference type="Proteomes" id="UP000245698"/>
    </source>
</evidence>
<dbReference type="InterPro" id="IPR013762">
    <property type="entry name" value="Integrase-like_cat_sf"/>
</dbReference>
<dbReference type="EMBL" id="FUIG01000029">
    <property type="protein sequence ID" value="SJM32043.1"/>
    <property type="molecule type" value="Genomic_DNA"/>
</dbReference>
<evidence type="ECO:0000259" key="5">
    <source>
        <dbReference type="PROSITE" id="PS51898"/>
    </source>
</evidence>
<dbReference type="InterPro" id="IPR002104">
    <property type="entry name" value="Integrase_catalytic"/>
</dbReference>
<dbReference type="PROSITE" id="PS51898">
    <property type="entry name" value="TYR_RECOMBINASE"/>
    <property type="match status" value="1"/>
</dbReference>
<dbReference type="GO" id="GO:0003677">
    <property type="term" value="F:DNA binding"/>
    <property type="evidence" value="ECO:0007669"/>
    <property type="project" value="UniProtKB-KW"/>
</dbReference>
<dbReference type="Gene3D" id="1.10.443.10">
    <property type="entry name" value="Intergrase catalytic core"/>
    <property type="match status" value="1"/>
</dbReference>
<comment type="similarity">
    <text evidence="1">Belongs to the 'phage' integrase family.</text>
</comment>
<name>A0A2P9ALR6_9HYPH</name>
<keyword evidence="3" id="KW-0238">DNA-binding</keyword>
<dbReference type="GO" id="GO:0015074">
    <property type="term" value="P:DNA integration"/>
    <property type="evidence" value="ECO:0007669"/>
    <property type="project" value="UniProtKB-KW"/>
</dbReference>
<evidence type="ECO:0000256" key="2">
    <source>
        <dbReference type="ARBA" id="ARBA00022908"/>
    </source>
</evidence>
<dbReference type="GO" id="GO:0006310">
    <property type="term" value="P:DNA recombination"/>
    <property type="evidence" value="ECO:0007669"/>
    <property type="project" value="UniProtKB-KW"/>
</dbReference>
<dbReference type="PANTHER" id="PTHR30349:SF41">
    <property type="entry name" value="INTEGRASE_RECOMBINASE PROTEIN MJ0367-RELATED"/>
    <property type="match status" value="1"/>
</dbReference>
<accession>A0A2P9ALR6</accession>
<keyword evidence="4" id="KW-0233">DNA recombination</keyword>
<dbReference type="SUPFAM" id="SSF56349">
    <property type="entry name" value="DNA breaking-rejoining enzymes"/>
    <property type="match status" value="1"/>
</dbReference>